<sequence length="63" mass="7282">MLPIKTGQEALIDQIILASSQSPITPKDIHHQDQTDYHVQFVFEQLSFFGHIRQLTCGRYIRA</sequence>
<dbReference type="Proteomes" id="UP000321787">
    <property type="component" value="Unassembled WGS sequence"/>
</dbReference>
<proteinExistence type="predicted"/>
<accession>A0A510UJZ4</accession>
<dbReference type="EMBL" id="BJTZ01000005">
    <property type="protein sequence ID" value="GEK13235.1"/>
    <property type="molecule type" value="Genomic_DNA"/>
</dbReference>
<dbReference type="AlphaFoldDB" id="A0A510UJZ4"/>
<dbReference type="RefSeq" id="WP_146862917.1">
    <property type="nucleotide sequence ID" value="NZ_BJTZ01000005.1"/>
</dbReference>
<comment type="caution">
    <text evidence="1">The sequence shown here is derived from an EMBL/GenBank/DDBJ whole genome shotgun (WGS) entry which is preliminary data.</text>
</comment>
<organism evidence="1 2">
    <name type="scientific">Aliivibrio fischeri</name>
    <name type="common">Vibrio fischeri</name>
    <dbReference type="NCBI Taxonomy" id="668"/>
    <lineage>
        <taxon>Bacteria</taxon>
        <taxon>Pseudomonadati</taxon>
        <taxon>Pseudomonadota</taxon>
        <taxon>Gammaproteobacteria</taxon>
        <taxon>Vibrionales</taxon>
        <taxon>Vibrionaceae</taxon>
        <taxon>Aliivibrio</taxon>
    </lineage>
</organism>
<evidence type="ECO:0000313" key="1">
    <source>
        <dbReference type="EMBL" id="GEK13235.1"/>
    </source>
</evidence>
<name>A0A510UJZ4_ALIFS</name>
<gene>
    <name evidence="1" type="ORF">AFI02nite_12710</name>
</gene>
<reference evidence="1 2" key="1">
    <citation type="submission" date="2019-07" db="EMBL/GenBank/DDBJ databases">
        <title>Whole genome shotgun sequence of Aliivibrio fischeri NBRC 101058.</title>
        <authorList>
            <person name="Hosoyama A."/>
            <person name="Uohara A."/>
            <person name="Ohji S."/>
            <person name="Ichikawa N."/>
        </authorList>
    </citation>
    <scope>NUCLEOTIDE SEQUENCE [LARGE SCALE GENOMIC DNA]</scope>
    <source>
        <strain evidence="1 2">NBRC 101058</strain>
    </source>
</reference>
<protein>
    <submittedName>
        <fullName evidence="1">Uncharacterized protein</fullName>
    </submittedName>
</protein>
<evidence type="ECO:0000313" key="2">
    <source>
        <dbReference type="Proteomes" id="UP000321787"/>
    </source>
</evidence>